<organism evidence="5 6">
    <name type="scientific">Acanthosepion pharaonis</name>
    <name type="common">Pharaoh cuttlefish</name>
    <name type="synonym">Sepia pharaonis</name>
    <dbReference type="NCBI Taxonomy" id="158019"/>
    <lineage>
        <taxon>Eukaryota</taxon>
        <taxon>Metazoa</taxon>
        <taxon>Spiralia</taxon>
        <taxon>Lophotrochozoa</taxon>
        <taxon>Mollusca</taxon>
        <taxon>Cephalopoda</taxon>
        <taxon>Coleoidea</taxon>
        <taxon>Decapodiformes</taxon>
        <taxon>Sepiida</taxon>
        <taxon>Sepiina</taxon>
        <taxon>Sepiidae</taxon>
        <taxon>Acanthosepion</taxon>
    </lineage>
</organism>
<dbReference type="SUPFAM" id="SSF52058">
    <property type="entry name" value="L domain-like"/>
    <property type="match status" value="1"/>
</dbReference>
<dbReference type="Pfam" id="PF00560">
    <property type="entry name" value="LRR_1"/>
    <property type="match status" value="1"/>
</dbReference>
<keyword evidence="2" id="KW-0732">Signal</keyword>
<keyword evidence="1" id="KW-0433">Leucine-rich repeat</keyword>
<dbReference type="PANTHER" id="PTHR24369:SF210">
    <property type="entry name" value="CHAOPTIN-RELATED"/>
    <property type="match status" value="1"/>
</dbReference>
<gene>
    <name evidence="5" type="ORF">SPHA_16931</name>
</gene>
<dbReference type="PANTHER" id="PTHR24369">
    <property type="entry name" value="ANTIGEN BSP, PUTATIVE-RELATED"/>
    <property type="match status" value="1"/>
</dbReference>
<protein>
    <recommendedName>
        <fullName evidence="4">LRRCT domain-containing protein</fullName>
    </recommendedName>
</protein>
<sequence>MAASIHHSQLTWLSIQHNHITELTAKTLYGMPHLKFLNIGYNRITIAHKKSFNTLPYLHTLLMNNNELTSLAIGQFRSQKVLTHLDLSHNRLLTLVKGIFAGLANLEKVNLADNRITRIGLSTFQDTPKLIRFELRGNDLRSFNFDVLAPMRRLHYVDLADNQISSLKETQRKDIFIVYLSLAGNNLKGLEKNVMRVLVPGASVILSNNPLMCDCKLRWAREYAGGKQLRLGDPDLIRCKEPLNLTGLKMLSLSHAEFRCLPTPYHSIESSRNNYRKENTDSSKTVQCTSPAKEQKFNSRQLRKDKQELYRFHATIIDSFGQVVCNGHLITSEWVLTTATCIQSLMTTSSDNTGTFPVRTQVRIGQGQTEKIDEVVVQPNDGQLALLKLSGSGNSAAKGGRRDTTLEACIMGEKEFPDSEHSVRRGAFTARIDGYKSKSKLRSISGKYSPALCARRQHKLCVRMRQRKRPNKELFTLGSPFYLGSSRNWRLAGIGSGFMSTSNIDGPDNSEPSLNIVEFYPLWASVNWIDRTVFG</sequence>
<dbReference type="InterPro" id="IPR009003">
    <property type="entry name" value="Peptidase_S1_PA"/>
</dbReference>
<reference evidence="5" key="1">
    <citation type="submission" date="2021-01" db="EMBL/GenBank/DDBJ databases">
        <authorList>
            <person name="Li R."/>
            <person name="Bekaert M."/>
        </authorList>
    </citation>
    <scope>NUCLEOTIDE SEQUENCE</scope>
    <source>
        <strain evidence="5">Farmed</strain>
    </source>
</reference>
<dbReference type="Gene3D" id="2.40.10.10">
    <property type="entry name" value="Trypsin-like serine proteases"/>
    <property type="match status" value="1"/>
</dbReference>
<comment type="caution">
    <text evidence="5">The sequence shown here is derived from an EMBL/GenBank/DDBJ whole genome shotgun (WGS) entry which is preliminary data.</text>
</comment>
<dbReference type="Pfam" id="PF00089">
    <property type="entry name" value="Trypsin"/>
    <property type="match status" value="1"/>
</dbReference>
<dbReference type="GO" id="GO:0004252">
    <property type="term" value="F:serine-type endopeptidase activity"/>
    <property type="evidence" value="ECO:0007669"/>
    <property type="project" value="InterPro"/>
</dbReference>
<feature type="domain" description="LRRCT" evidence="4">
    <location>
        <begin position="209"/>
        <end position="261"/>
    </location>
</feature>
<evidence type="ECO:0000259" key="4">
    <source>
        <dbReference type="SMART" id="SM00082"/>
    </source>
</evidence>
<dbReference type="InterPro" id="IPR032675">
    <property type="entry name" value="LRR_dom_sf"/>
</dbReference>
<dbReference type="Gene3D" id="3.80.10.10">
    <property type="entry name" value="Ribonuclease Inhibitor"/>
    <property type="match status" value="2"/>
</dbReference>
<keyword evidence="3" id="KW-0677">Repeat</keyword>
<evidence type="ECO:0000313" key="6">
    <source>
        <dbReference type="Proteomes" id="UP000597762"/>
    </source>
</evidence>
<dbReference type="SMART" id="SM00369">
    <property type="entry name" value="LRR_TYP"/>
    <property type="match status" value="7"/>
</dbReference>
<dbReference type="GO" id="GO:0006508">
    <property type="term" value="P:proteolysis"/>
    <property type="evidence" value="ECO:0007669"/>
    <property type="project" value="InterPro"/>
</dbReference>
<proteinExistence type="predicted"/>
<dbReference type="GO" id="GO:0005886">
    <property type="term" value="C:plasma membrane"/>
    <property type="evidence" value="ECO:0007669"/>
    <property type="project" value="TreeGrafter"/>
</dbReference>
<evidence type="ECO:0000256" key="1">
    <source>
        <dbReference type="ARBA" id="ARBA00022614"/>
    </source>
</evidence>
<dbReference type="OrthoDB" id="676979at2759"/>
<dbReference type="EMBL" id="CAHIKZ030000601">
    <property type="protein sequence ID" value="CAE1228720.1"/>
    <property type="molecule type" value="Genomic_DNA"/>
</dbReference>
<name>A0A812BG96_ACAPH</name>
<dbReference type="Pfam" id="PF13855">
    <property type="entry name" value="LRR_8"/>
    <property type="match status" value="2"/>
</dbReference>
<evidence type="ECO:0000256" key="2">
    <source>
        <dbReference type="ARBA" id="ARBA00022729"/>
    </source>
</evidence>
<dbReference type="InterPro" id="IPR000483">
    <property type="entry name" value="Cys-rich_flank_reg_C"/>
</dbReference>
<dbReference type="InterPro" id="IPR050541">
    <property type="entry name" value="LRR_TM_domain-containing"/>
</dbReference>
<dbReference type="InterPro" id="IPR003591">
    <property type="entry name" value="Leu-rich_rpt_typical-subtyp"/>
</dbReference>
<dbReference type="SMART" id="SM00082">
    <property type="entry name" value="LRRCT"/>
    <property type="match status" value="1"/>
</dbReference>
<dbReference type="Proteomes" id="UP000597762">
    <property type="component" value="Unassembled WGS sequence"/>
</dbReference>
<dbReference type="InterPro" id="IPR001611">
    <property type="entry name" value="Leu-rich_rpt"/>
</dbReference>
<accession>A0A812BG96</accession>
<evidence type="ECO:0000256" key="3">
    <source>
        <dbReference type="ARBA" id="ARBA00022737"/>
    </source>
</evidence>
<keyword evidence="6" id="KW-1185">Reference proteome</keyword>
<evidence type="ECO:0000313" key="5">
    <source>
        <dbReference type="EMBL" id="CAE1228720.1"/>
    </source>
</evidence>
<dbReference type="InterPro" id="IPR001254">
    <property type="entry name" value="Trypsin_dom"/>
</dbReference>
<dbReference type="InterPro" id="IPR043504">
    <property type="entry name" value="Peptidase_S1_PA_chymotrypsin"/>
</dbReference>
<dbReference type="AlphaFoldDB" id="A0A812BG96"/>
<dbReference type="SUPFAM" id="SSF50494">
    <property type="entry name" value="Trypsin-like serine proteases"/>
    <property type="match status" value="1"/>
</dbReference>